<dbReference type="Gene3D" id="3.30.730.10">
    <property type="entry name" value="AP2/ERF domain"/>
    <property type="match status" value="1"/>
</dbReference>
<dbReference type="PRINTS" id="PR00367">
    <property type="entry name" value="ETHRSPELEMNT"/>
</dbReference>
<dbReference type="OrthoDB" id="1917565at2759"/>
<dbReference type="InterPro" id="IPR036955">
    <property type="entry name" value="AP2/ERF_dom_sf"/>
</dbReference>
<protein>
    <recommendedName>
        <fullName evidence="7">AP2/ERF domain-containing protein</fullName>
    </recommendedName>
</protein>
<feature type="compositionally biased region" description="Basic and acidic residues" evidence="6">
    <location>
        <begin position="70"/>
        <end position="80"/>
    </location>
</feature>
<proteinExistence type="predicted"/>
<keyword evidence="2" id="KW-0805">Transcription regulation</keyword>
<dbReference type="Pfam" id="PF00847">
    <property type="entry name" value="AP2"/>
    <property type="match status" value="1"/>
</dbReference>
<feature type="compositionally biased region" description="Low complexity" evidence="6">
    <location>
        <begin position="96"/>
        <end position="108"/>
    </location>
</feature>
<dbReference type="SUPFAM" id="SSF54171">
    <property type="entry name" value="DNA-binding domain"/>
    <property type="match status" value="1"/>
</dbReference>
<dbReference type="GO" id="GO:0003700">
    <property type="term" value="F:DNA-binding transcription factor activity"/>
    <property type="evidence" value="ECO:0007669"/>
    <property type="project" value="InterPro"/>
</dbReference>
<evidence type="ECO:0000259" key="7">
    <source>
        <dbReference type="PROSITE" id="PS51032"/>
    </source>
</evidence>
<dbReference type="PROSITE" id="PS51032">
    <property type="entry name" value="AP2_ERF"/>
    <property type="match status" value="1"/>
</dbReference>
<evidence type="ECO:0000256" key="5">
    <source>
        <dbReference type="ARBA" id="ARBA00023242"/>
    </source>
</evidence>
<gene>
    <name evidence="8" type="ORF">CCAM_LOCUS19867</name>
</gene>
<feature type="domain" description="AP2/ERF" evidence="7">
    <location>
        <begin position="112"/>
        <end position="169"/>
    </location>
</feature>
<dbReference type="SMART" id="SM00380">
    <property type="entry name" value="AP2"/>
    <property type="match status" value="1"/>
</dbReference>
<feature type="compositionally biased region" description="Basic and acidic residues" evidence="6">
    <location>
        <begin position="188"/>
        <end position="197"/>
    </location>
</feature>
<dbReference type="AlphaFoldDB" id="A0A484LNX3"/>
<dbReference type="Proteomes" id="UP000595140">
    <property type="component" value="Unassembled WGS sequence"/>
</dbReference>
<evidence type="ECO:0000256" key="3">
    <source>
        <dbReference type="ARBA" id="ARBA00023125"/>
    </source>
</evidence>
<feature type="region of interest" description="Disordered" evidence="6">
    <location>
        <begin position="64"/>
        <end position="116"/>
    </location>
</feature>
<keyword evidence="5" id="KW-0539">Nucleus</keyword>
<accession>A0A484LNX3</accession>
<dbReference type="PANTHER" id="PTHR31194">
    <property type="entry name" value="SHN SHINE , DNA BINDING / TRANSCRIPTION FACTOR"/>
    <property type="match status" value="1"/>
</dbReference>
<feature type="compositionally biased region" description="Acidic residues" evidence="6">
    <location>
        <begin position="30"/>
        <end position="39"/>
    </location>
</feature>
<dbReference type="GO" id="GO:0003677">
    <property type="term" value="F:DNA binding"/>
    <property type="evidence" value="ECO:0007669"/>
    <property type="project" value="UniProtKB-KW"/>
</dbReference>
<keyword evidence="3" id="KW-0238">DNA-binding</keyword>
<dbReference type="InterPro" id="IPR016177">
    <property type="entry name" value="DNA-bd_dom_sf"/>
</dbReference>
<evidence type="ECO:0000256" key="6">
    <source>
        <dbReference type="SAM" id="MobiDB-lite"/>
    </source>
</evidence>
<reference evidence="8 9" key="1">
    <citation type="submission" date="2018-04" db="EMBL/GenBank/DDBJ databases">
        <authorList>
            <person name="Vogel A."/>
        </authorList>
    </citation>
    <scope>NUCLEOTIDE SEQUENCE [LARGE SCALE GENOMIC DNA]</scope>
</reference>
<organism evidence="8 9">
    <name type="scientific">Cuscuta campestris</name>
    <dbReference type="NCBI Taxonomy" id="132261"/>
    <lineage>
        <taxon>Eukaryota</taxon>
        <taxon>Viridiplantae</taxon>
        <taxon>Streptophyta</taxon>
        <taxon>Embryophyta</taxon>
        <taxon>Tracheophyta</taxon>
        <taxon>Spermatophyta</taxon>
        <taxon>Magnoliopsida</taxon>
        <taxon>eudicotyledons</taxon>
        <taxon>Gunneridae</taxon>
        <taxon>Pentapetalae</taxon>
        <taxon>asterids</taxon>
        <taxon>lamiids</taxon>
        <taxon>Solanales</taxon>
        <taxon>Convolvulaceae</taxon>
        <taxon>Cuscuteae</taxon>
        <taxon>Cuscuta</taxon>
        <taxon>Cuscuta subgen. Grammica</taxon>
        <taxon>Cuscuta sect. Cleistogrammica</taxon>
    </lineage>
</organism>
<name>A0A484LNX3_9ASTE</name>
<dbReference type="PANTHER" id="PTHR31194:SF62">
    <property type="entry name" value="ETHYLENE-RESPONSIVE TRANSCRIPTION FACTOR ERF118"/>
    <property type="match status" value="1"/>
</dbReference>
<feature type="region of interest" description="Disordered" evidence="6">
    <location>
        <begin position="176"/>
        <end position="197"/>
    </location>
</feature>
<feature type="compositionally biased region" description="Basic residues" evidence="6">
    <location>
        <begin position="10"/>
        <end position="23"/>
    </location>
</feature>
<evidence type="ECO:0000313" key="9">
    <source>
        <dbReference type="Proteomes" id="UP000595140"/>
    </source>
</evidence>
<dbReference type="CDD" id="cd00018">
    <property type="entry name" value="AP2"/>
    <property type="match status" value="1"/>
</dbReference>
<evidence type="ECO:0000256" key="4">
    <source>
        <dbReference type="ARBA" id="ARBA00023163"/>
    </source>
</evidence>
<dbReference type="GO" id="GO:0005634">
    <property type="term" value="C:nucleus"/>
    <property type="evidence" value="ECO:0007669"/>
    <property type="project" value="UniProtKB-SubCell"/>
</dbReference>
<feature type="region of interest" description="Disordered" evidence="6">
    <location>
        <begin position="1"/>
        <end position="52"/>
    </location>
</feature>
<dbReference type="InterPro" id="IPR050913">
    <property type="entry name" value="AP2/ERF_ERF"/>
</dbReference>
<feature type="compositionally biased region" description="Polar residues" evidence="6">
    <location>
        <begin position="81"/>
        <end position="95"/>
    </location>
</feature>
<keyword evidence="9" id="KW-1185">Reference proteome</keyword>
<sequence length="292" mass="32306">MAEGQESVGKKQKPSKRATRRIRIVCNDPDATDSSEDDDCASRRQKKNKKKVFVREINLPILSGPTLEAETNHCQEDKSTDSNNNRSRLMMSQNKSSSSSSSSVSSPSRVGKPIGVRQRKWGKWAAEIRDPFKGRRVWLGTYATAEEASFAYENKRLEYQAAMNIINANAISSSDSVRKHSLAPPQPLKEEDPLVEGSERHDVAFDLELESLLSAAGGNLSTCLDDFARLPPSPHFDDLDLLPPSVVYDDQLPVALPDIDLDFDFDACNEAWMVESQSPPAMTTPPLNIACP</sequence>
<dbReference type="InterPro" id="IPR001471">
    <property type="entry name" value="AP2/ERF_dom"/>
</dbReference>
<keyword evidence="4" id="KW-0804">Transcription</keyword>
<dbReference type="EMBL" id="OOIL02001777">
    <property type="protein sequence ID" value="VFQ78091.1"/>
    <property type="molecule type" value="Genomic_DNA"/>
</dbReference>
<feature type="compositionally biased region" description="Basic residues" evidence="6">
    <location>
        <begin position="43"/>
        <end position="52"/>
    </location>
</feature>
<evidence type="ECO:0000313" key="8">
    <source>
        <dbReference type="EMBL" id="VFQ78091.1"/>
    </source>
</evidence>
<evidence type="ECO:0000256" key="1">
    <source>
        <dbReference type="ARBA" id="ARBA00004123"/>
    </source>
</evidence>
<comment type="subcellular location">
    <subcellularLocation>
        <location evidence="1">Nucleus</location>
    </subcellularLocation>
</comment>
<evidence type="ECO:0000256" key="2">
    <source>
        <dbReference type="ARBA" id="ARBA00023015"/>
    </source>
</evidence>